<dbReference type="KEGG" id="mmav:RE476_03335"/>
<keyword evidence="1" id="KW-1133">Transmembrane helix</keyword>
<keyword evidence="1" id="KW-0472">Membrane</keyword>
<accession>A0AA51UGT5</accession>
<name>A0AA51UGT5_9EURY</name>
<keyword evidence="1" id="KW-0812">Transmembrane</keyword>
<reference evidence="2" key="1">
    <citation type="submission" date="2023-08" db="EMBL/GenBank/DDBJ databases">
        <title>Methanolobus mangrovi sp. nov. and Methanolobus sediminis sp. nov, two novel methylotrophic methanogens isolated from mangrove sediments in China.</title>
        <authorList>
            <person name="Zhou J."/>
        </authorList>
    </citation>
    <scope>NUCLEOTIDE SEQUENCE</scope>
    <source>
        <strain evidence="2">FTZ2</strain>
    </source>
</reference>
<proteinExistence type="predicted"/>
<dbReference type="Proteomes" id="UP001183006">
    <property type="component" value="Chromosome"/>
</dbReference>
<organism evidence="2 3">
    <name type="scientific">Methanolobus mangrovi</name>
    <dbReference type="NCBI Taxonomy" id="3072977"/>
    <lineage>
        <taxon>Archaea</taxon>
        <taxon>Methanobacteriati</taxon>
        <taxon>Methanobacteriota</taxon>
        <taxon>Stenosarchaea group</taxon>
        <taxon>Methanomicrobia</taxon>
        <taxon>Methanosarcinales</taxon>
        <taxon>Methanosarcinaceae</taxon>
        <taxon>Methanolobus</taxon>
    </lineage>
</organism>
<dbReference type="EMBL" id="CP133594">
    <property type="protein sequence ID" value="WMW22870.1"/>
    <property type="molecule type" value="Genomic_DNA"/>
</dbReference>
<dbReference type="AlphaFoldDB" id="A0AA51UGT5"/>
<evidence type="ECO:0000313" key="3">
    <source>
        <dbReference type="Proteomes" id="UP001183006"/>
    </source>
</evidence>
<sequence>MSELNMQTELDLENLLPLSETLLETDENKLYMELGRRYEANITNVTESSKYRPLVHEKDKSGFEDKLKKLGIWIFKRLEIGIHNVLCSSEDNEPRNMLAEAFKLGKKNAAEVLVIVLVKYFAIASNIAIVLAVIILIIFRPVYRDFCNAWKEKLPATI</sequence>
<feature type="transmembrane region" description="Helical" evidence="1">
    <location>
        <begin position="112"/>
        <end position="139"/>
    </location>
</feature>
<keyword evidence="3" id="KW-1185">Reference proteome</keyword>
<evidence type="ECO:0000256" key="1">
    <source>
        <dbReference type="SAM" id="Phobius"/>
    </source>
</evidence>
<dbReference type="RefSeq" id="WP_309308984.1">
    <property type="nucleotide sequence ID" value="NZ_CP133594.1"/>
</dbReference>
<gene>
    <name evidence="2" type="ORF">RE476_03335</name>
</gene>
<dbReference type="GeneID" id="84229142"/>
<evidence type="ECO:0000313" key="2">
    <source>
        <dbReference type="EMBL" id="WMW22870.1"/>
    </source>
</evidence>
<protein>
    <submittedName>
        <fullName evidence="2">Uncharacterized protein</fullName>
    </submittedName>
</protein>